<sequence>MNQNCKQKNKFGNIKMFILMFRCLTLFATFSMSLMFSSRLAWAGPPFFTDDPEPAEYRHWEVYLATQWSHERGEETSATLPHIDVNYGIFPDTQLSVVLTMAYSSSHDSSKQYGPGDLEIGLKYRFIHEDEKGWTPQVSIFPLVDLPTGDSSRGLGEGHIKMFFPIWVQKSWGPWTTYGGGGYWYHRGKDNKNYWFAGWLLQREISEMLTLGAEVFNTSPKEKGESDETGFNVGGSLNLSEEHHILFSAGQDFKGPNTFFAYLSFQWTFGPSAKRDTSWKADGKACAKSR</sequence>
<dbReference type="Proteomes" id="UP000245125">
    <property type="component" value="Unassembled WGS sequence"/>
</dbReference>
<proteinExistence type="predicted"/>
<evidence type="ECO:0000313" key="3">
    <source>
        <dbReference type="Proteomes" id="UP000245125"/>
    </source>
</evidence>
<feature type="chain" id="PRO_5015632164" description="Transporter" evidence="1">
    <location>
        <begin position="44"/>
        <end position="290"/>
    </location>
</feature>
<dbReference type="AlphaFoldDB" id="A0A2U3QL77"/>
<protein>
    <recommendedName>
        <fullName evidence="4">Transporter</fullName>
    </recommendedName>
</protein>
<keyword evidence="3" id="KW-1185">Reference proteome</keyword>
<evidence type="ECO:0000313" key="2">
    <source>
        <dbReference type="EMBL" id="SPQ02115.1"/>
    </source>
</evidence>
<evidence type="ECO:0008006" key="4">
    <source>
        <dbReference type="Google" id="ProtNLM"/>
    </source>
</evidence>
<evidence type="ECO:0000256" key="1">
    <source>
        <dbReference type="SAM" id="SignalP"/>
    </source>
</evidence>
<dbReference type="EMBL" id="OUUY01000142">
    <property type="protein sequence ID" value="SPQ02115.1"/>
    <property type="molecule type" value="Genomic_DNA"/>
</dbReference>
<keyword evidence="1" id="KW-0732">Signal</keyword>
<feature type="signal peptide" evidence="1">
    <location>
        <begin position="1"/>
        <end position="43"/>
    </location>
</feature>
<organism evidence="2 3">
    <name type="scientific">Candidatus Sulfobium mesophilum</name>
    <dbReference type="NCBI Taxonomy" id="2016548"/>
    <lineage>
        <taxon>Bacteria</taxon>
        <taxon>Pseudomonadati</taxon>
        <taxon>Nitrospirota</taxon>
        <taxon>Nitrospiria</taxon>
        <taxon>Nitrospirales</taxon>
        <taxon>Nitrospiraceae</taxon>
        <taxon>Candidatus Sulfobium</taxon>
    </lineage>
</organism>
<gene>
    <name evidence="2" type="ORF">NBG4_900006</name>
</gene>
<name>A0A2U3QL77_9BACT</name>
<accession>A0A2U3QL77</accession>
<reference evidence="3" key="1">
    <citation type="submission" date="2018-03" db="EMBL/GenBank/DDBJ databases">
        <authorList>
            <person name="Zecchin S."/>
        </authorList>
    </citation>
    <scope>NUCLEOTIDE SEQUENCE [LARGE SCALE GENOMIC DNA]</scope>
</reference>